<evidence type="ECO:0000313" key="2">
    <source>
        <dbReference type="EMBL" id="CAA9433820.1"/>
    </source>
</evidence>
<sequence length="45" mass="4834">MAKQGEGAPRISEQPHDRISLSPVPHVPGALGTSTRRGFDKPLQN</sequence>
<proteinExistence type="predicted"/>
<protein>
    <submittedName>
        <fullName evidence="2">Uncharacterized protein</fullName>
    </submittedName>
</protein>
<feature type="region of interest" description="Disordered" evidence="1">
    <location>
        <begin position="1"/>
        <end position="45"/>
    </location>
</feature>
<organism evidence="2">
    <name type="scientific">uncultured Rubrobacteraceae bacterium</name>
    <dbReference type="NCBI Taxonomy" id="349277"/>
    <lineage>
        <taxon>Bacteria</taxon>
        <taxon>Bacillati</taxon>
        <taxon>Actinomycetota</taxon>
        <taxon>Rubrobacteria</taxon>
        <taxon>Rubrobacterales</taxon>
        <taxon>Rubrobacteraceae</taxon>
        <taxon>environmental samples</taxon>
    </lineage>
</organism>
<dbReference type="AlphaFoldDB" id="A0A6J4Q5D1"/>
<reference evidence="2" key="1">
    <citation type="submission" date="2020-02" db="EMBL/GenBank/DDBJ databases">
        <authorList>
            <person name="Meier V. D."/>
        </authorList>
    </citation>
    <scope>NUCLEOTIDE SEQUENCE</scope>
    <source>
        <strain evidence="2">AVDCRST_MAG03</strain>
    </source>
</reference>
<accession>A0A6J4Q5D1</accession>
<evidence type="ECO:0000256" key="1">
    <source>
        <dbReference type="SAM" id="MobiDB-lite"/>
    </source>
</evidence>
<name>A0A6J4Q5D1_9ACTN</name>
<gene>
    <name evidence="2" type="ORF">AVDCRST_MAG03-3445</name>
</gene>
<dbReference type="EMBL" id="CADCUT010000207">
    <property type="protein sequence ID" value="CAA9433820.1"/>
    <property type="molecule type" value="Genomic_DNA"/>
</dbReference>